<protein>
    <recommendedName>
        <fullName evidence="3">DUF4218 domain-containing protein</fullName>
    </recommendedName>
</protein>
<dbReference type="AlphaFoldDB" id="A0A5C3KC88"/>
<proteinExistence type="predicted"/>
<dbReference type="EMBL" id="ML210496">
    <property type="protein sequence ID" value="TFK17528.1"/>
    <property type="molecule type" value="Genomic_DNA"/>
</dbReference>
<evidence type="ECO:0000313" key="2">
    <source>
        <dbReference type="Proteomes" id="UP000307440"/>
    </source>
</evidence>
<evidence type="ECO:0008006" key="3">
    <source>
        <dbReference type="Google" id="ProtNLM"/>
    </source>
</evidence>
<dbReference type="STRING" id="230819.A0A5C3KC88"/>
<sequence>LPSWINPAPRNWGTTERGKLSADNWRTLCTIHLPVTLIRLWHSGTEQVKNLLRNFMDLASAVRLAHMKTTSPKQIAMYDAYMKQYLQGIMELFPDQPLRPSHHMAMHISDCMERFGPTHAQNGGWFERYILFFHSLNTNLHRGALCPELAKFVAKF</sequence>
<evidence type="ECO:0000313" key="1">
    <source>
        <dbReference type="EMBL" id="TFK17528.1"/>
    </source>
</evidence>
<gene>
    <name evidence="1" type="ORF">FA15DRAFT_604893</name>
</gene>
<dbReference type="Proteomes" id="UP000307440">
    <property type="component" value="Unassembled WGS sequence"/>
</dbReference>
<reference evidence="1 2" key="1">
    <citation type="journal article" date="2019" name="Nat. Ecol. Evol.">
        <title>Megaphylogeny resolves global patterns of mushroom evolution.</title>
        <authorList>
            <person name="Varga T."/>
            <person name="Krizsan K."/>
            <person name="Foldi C."/>
            <person name="Dima B."/>
            <person name="Sanchez-Garcia M."/>
            <person name="Sanchez-Ramirez S."/>
            <person name="Szollosi G.J."/>
            <person name="Szarkandi J.G."/>
            <person name="Papp V."/>
            <person name="Albert L."/>
            <person name="Andreopoulos W."/>
            <person name="Angelini C."/>
            <person name="Antonin V."/>
            <person name="Barry K.W."/>
            <person name="Bougher N.L."/>
            <person name="Buchanan P."/>
            <person name="Buyck B."/>
            <person name="Bense V."/>
            <person name="Catcheside P."/>
            <person name="Chovatia M."/>
            <person name="Cooper J."/>
            <person name="Damon W."/>
            <person name="Desjardin D."/>
            <person name="Finy P."/>
            <person name="Geml J."/>
            <person name="Haridas S."/>
            <person name="Hughes K."/>
            <person name="Justo A."/>
            <person name="Karasinski D."/>
            <person name="Kautmanova I."/>
            <person name="Kiss B."/>
            <person name="Kocsube S."/>
            <person name="Kotiranta H."/>
            <person name="LaButti K.M."/>
            <person name="Lechner B.E."/>
            <person name="Liimatainen K."/>
            <person name="Lipzen A."/>
            <person name="Lukacs Z."/>
            <person name="Mihaltcheva S."/>
            <person name="Morgado L.N."/>
            <person name="Niskanen T."/>
            <person name="Noordeloos M.E."/>
            <person name="Ohm R.A."/>
            <person name="Ortiz-Santana B."/>
            <person name="Ovrebo C."/>
            <person name="Racz N."/>
            <person name="Riley R."/>
            <person name="Savchenko A."/>
            <person name="Shiryaev A."/>
            <person name="Soop K."/>
            <person name="Spirin V."/>
            <person name="Szebenyi C."/>
            <person name="Tomsovsky M."/>
            <person name="Tulloss R.E."/>
            <person name="Uehling J."/>
            <person name="Grigoriev I.V."/>
            <person name="Vagvolgyi C."/>
            <person name="Papp T."/>
            <person name="Martin F.M."/>
            <person name="Miettinen O."/>
            <person name="Hibbett D.S."/>
            <person name="Nagy L.G."/>
        </authorList>
    </citation>
    <scope>NUCLEOTIDE SEQUENCE [LARGE SCALE GENOMIC DNA]</scope>
    <source>
        <strain evidence="1 2">CBS 121175</strain>
    </source>
</reference>
<feature type="non-terminal residue" evidence="1">
    <location>
        <position position="1"/>
    </location>
</feature>
<organism evidence="1 2">
    <name type="scientific">Coprinopsis marcescibilis</name>
    <name type="common">Agaric fungus</name>
    <name type="synonym">Psathyrella marcescibilis</name>
    <dbReference type="NCBI Taxonomy" id="230819"/>
    <lineage>
        <taxon>Eukaryota</taxon>
        <taxon>Fungi</taxon>
        <taxon>Dikarya</taxon>
        <taxon>Basidiomycota</taxon>
        <taxon>Agaricomycotina</taxon>
        <taxon>Agaricomycetes</taxon>
        <taxon>Agaricomycetidae</taxon>
        <taxon>Agaricales</taxon>
        <taxon>Agaricineae</taxon>
        <taxon>Psathyrellaceae</taxon>
        <taxon>Coprinopsis</taxon>
    </lineage>
</organism>
<dbReference type="OrthoDB" id="3247418at2759"/>
<accession>A0A5C3KC88</accession>
<name>A0A5C3KC88_COPMA</name>
<keyword evidence="2" id="KW-1185">Reference proteome</keyword>